<dbReference type="AlphaFoldDB" id="A0A2G4YR88"/>
<evidence type="ECO:0000256" key="1">
    <source>
        <dbReference type="ARBA" id="ARBA00000654"/>
    </source>
</evidence>
<dbReference type="EC" id="4.1.2.14" evidence="5"/>
<dbReference type="Pfam" id="PF01081">
    <property type="entry name" value="Aldolase"/>
    <property type="match status" value="1"/>
</dbReference>
<dbReference type="InterPro" id="IPR013785">
    <property type="entry name" value="Aldolase_TIM"/>
</dbReference>
<dbReference type="GO" id="GO:0008675">
    <property type="term" value="F:2-dehydro-3-deoxy-phosphogluconate aldolase activity"/>
    <property type="evidence" value="ECO:0007669"/>
    <property type="project" value="UniProtKB-EC"/>
</dbReference>
<protein>
    <recommendedName>
        <fullName evidence="5">2-dehydro-3-deoxy-phosphogluconate aldolase</fullName>
        <ecNumber evidence="5">4.1.2.14</ecNumber>
    </recommendedName>
</protein>
<keyword evidence="7" id="KW-0704">Schiff base</keyword>
<dbReference type="PANTHER" id="PTHR30246:SF1">
    <property type="entry name" value="2-DEHYDRO-3-DEOXY-6-PHOSPHOGALACTONATE ALDOLASE-RELATED"/>
    <property type="match status" value="1"/>
</dbReference>
<keyword evidence="8" id="KW-0119">Carbohydrate metabolism</keyword>
<evidence type="ECO:0000313" key="9">
    <source>
        <dbReference type="EMBL" id="PHZ84828.1"/>
    </source>
</evidence>
<keyword evidence="10" id="KW-1185">Reference proteome</keyword>
<dbReference type="PANTHER" id="PTHR30246">
    <property type="entry name" value="2-KETO-3-DEOXY-6-PHOSPHOGLUCONATE ALDOLASE"/>
    <property type="match status" value="1"/>
</dbReference>
<comment type="pathway">
    <text evidence="2">Carbohydrate acid metabolism; 2-dehydro-3-deoxy-D-gluconate degradation; D-glyceraldehyde 3-phosphate and pyruvate from 2-dehydro-3-deoxy-D-gluconate: step 2/2.</text>
</comment>
<comment type="similarity">
    <text evidence="3">Belongs to the KHG/KDPG aldolase family.</text>
</comment>
<evidence type="ECO:0000256" key="3">
    <source>
        <dbReference type="ARBA" id="ARBA00006906"/>
    </source>
</evidence>
<accession>A0A2G4YR88</accession>
<dbReference type="NCBIfam" id="NF004325">
    <property type="entry name" value="PRK05718.1"/>
    <property type="match status" value="1"/>
</dbReference>
<evidence type="ECO:0000256" key="4">
    <source>
        <dbReference type="ARBA" id="ARBA00011233"/>
    </source>
</evidence>
<dbReference type="EMBL" id="PDEM01000020">
    <property type="protein sequence ID" value="PHZ84828.1"/>
    <property type="molecule type" value="Genomic_DNA"/>
</dbReference>
<gene>
    <name evidence="9" type="ORF">CRD36_08855</name>
</gene>
<name>A0A2G4YR88_9PROT</name>
<evidence type="ECO:0000256" key="7">
    <source>
        <dbReference type="ARBA" id="ARBA00023270"/>
    </source>
</evidence>
<dbReference type="OrthoDB" id="9805177at2"/>
<organism evidence="9 10">
    <name type="scientific">Paremcibacter congregatus</name>
    <dbReference type="NCBI Taxonomy" id="2043170"/>
    <lineage>
        <taxon>Bacteria</taxon>
        <taxon>Pseudomonadati</taxon>
        <taxon>Pseudomonadota</taxon>
        <taxon>Alphaproteobacteria</taxon>
        <taxon>Emcibacterales</taxon>
        <taxon>Emcibacteraceae</taxon>
        <taxon>Paremcibacter</taxon>
    </lineage>
</organism>
<comment type="subunit">
    <text evidence="4">Homotrimer.</text>
</comment>
<sequence length="187" mass="19466">MSHQNLKFESLLAGTNVIPVMVIKDIAQAVPLARELVKSGMKVLEITLRTDCALQAIKEIIVHVPEAIVGVGTVTTPQQLRDAQAAGATFAVSPGSTDDLIAVADETGLPLLPGVATASEAMKLQALGYRYLKLFPAEAVGGRALLKSLQGPLPDLKFCPTGGITSDSAADYLALGNVVCVGGSWMI</sequence>
<evidence type="ECO:0000256" key="8">
    <source>
        <dbReference type="ARBA" id="ARBA00023277"/>
    </source>
</evidence>
<dbReference type="NCBIfam" id="TIGR01182">
    <property type="entry name" value="eda"/>
    <property type="match status" value="1"/>
</dbReference>
<dbReference type="InParanoid" id="A0A2G4YR88"/>
<dbReference type="InterPro" id="IPR031338">
    <property type="entry name" value="KDPG/KHG_AS_2"/>
</dbReference>
<dbReference type="PROSITE" id="PS00159">
    <property type="entry name" value="ALDOLASE_KDPG_KHG_1"/>
    <property type="match status" value="1"/>
</dbReference>
<comment type="caution">
    <text evidence="9">The sequence shown here is derived from an EMBL/GenBank/DDBJ whole genome shotgun (WGS) entry which is preliminary data.</text>
</comment>
<dbReference type="PROSITE" id="PS00160">
    <property type="entry name" value="ALDOLASE_KDPG_KHG_2"/>
    <property type="match status" value="1"/>
</dbReference>
<evidence type="ECO:0000256" key="2">
    <source>
        <dbReference type="ARBA" id="ARBA00004736"/>
    </source>
</evidence>
<dbReference type="SUPFAM" id="SSF51569">
    <property type="entry name" value="Aldolase"/>
    <property type="match status" value="1"/>
</dbReference>
<dbReference type="FunCoup" id="A0A2G4YR88">
    <property type="interactions" value="260"/>
</dbReference>
<dbReference type="Gene3D" id="3.20.20.70">
    <property type="entry name" value="Aldolase class I"/>
    <property type="match status" value="1"/>
</dbReference>
<comment type="catalytic activity">
    <reaction evidence="1">
        <text>2-dehydro-3-deoxy-6-phospho-D-gluconate = D-glyceraldehyde 3-phosphate + pyruvate</text>
        <dbReference type="Rhea" id="RHEA:17089"/>
        <dbReference type="ChEBI" id="CHEBI:15361"/>
        <dbReference type="ChEBI" id="CHEBI:57569"/>
        <dbReference type="ChEBI" id="CHEBI:59776"/>
        <dbReference type="EC" id="4.1.2.14"/>
    </reaction>
</comment>
<reference evidence="9 10" key="1">
    <citation type="submission" date="2017-10" db="EMBL/GenBank/DDBJ databases">
        <title>Frigbacter circumglobatus gen. nov. sp. nov., isolated from sediment cultured in situ.</title>
        <authorList>
            <person name="Zhao Z."/>
        </authorList>
    </citation>
    <scope>NUCLEOTIDE SEQUENCE [LARGE SCALE GENOMIC DNA]</scope>
    <source>
        <strain evidence="9 10">ZYL</strain>
    </source>
</reference>
<evidence type="ECO:0000256" key="6">
    <source>
        <dbReference type="ARBA" id="ARBA00023239"/>
    </source>
</evidence>
<proteinExistence type="inferred from homology"/>
<dbReference type="RefSeq" id="WP_099472400.1">
    <property type="nucleotide sequence ID" value="NZ_CP041025.1"/>
</dbReference>
<dbReference type="CDD" id="cd00452">
    <property type="entry name" value="KDPG_aldolase"/>
    <property type="match status" value="1"/>
</dbReference>
<dbReference type="InterPro" id="IPR000887">
    <property type="entry name" value="Aldlse_KDPG_KHG"/>
</dbReference>
<evidence type="ECO:0000256" key="5">
    <source>
        <dbReference type="ARBA" id="ARBA00013063"/>
    </source>
</evidence>
<evidence type="ECO:0000313" key="10">
    <source>
        <dbReference type="Proteomes" id="UP000229730"/>
    </source>
</evidence>
<dbReference type="Proteomes" id="UP000229730">
    <property type="component" value="Unassembled WGS sequence"/>
</dbReference>
<keyword evidence="6 9" id="KW-0456">Lyase</keyword>
<dbReference type="InterPro" id="IPR031337">
    <property type="entry name" value="KDPG/KHG_AS_1"/>
</dbReference>